<evidence type="ECO:0000313" key="3">
    <source>
        <dbReference type="EMBL" id="QDP39445.1"/>
    </source>
</evidence>
<organism evidence="3 4">
    <name type="scientific">Radiobacillus deserti</name>
    <dbReference type="NCBI Taxonomy" id="2594883"/>
    <lineage>
        <taxon>Bacteria</taxon>
        <taxon>Bacillati</taxon>
        <taxon>Bacillota</taxon>
        <taxon>Bacilli</taxon>
        <taxon>Bacillales</taxon>
        <taxon>Bacillaceae</taxon>
        <taxon>Radiobacillus</taxon>
    </lineage>
</organism>
<name>A0A516KDG5_9BACI</name>
<dbReference type="Proteomes" id="UP000315215">
    <property type="component" value="Chromosome"/>
</dbReference>
<dbReference type="InterPro" id="IPR004919">
    <property type="entry name" value="GmrSD_N"/>
</dbReference>
<dbReference type="Pfam" id="PF07510">
    <property type="entry name" value="GmrSD_C"/>
    <property type="match status" value="1"/>
</dbReference>
<reference evidence="3 4" key="1">
    <citation type="submission" date="2019-07" db="EMBL/GenBank/DDBJ databases">
        <authorList>
            <person name="Li J."/>
        </authorList>
    </citation>
    <scope>NUCLEOTIDE SEQUENCE [LARGE SCALE GENOMIC DNA]</scope>
    <source>
        <strain evidence="3 4">TKL69</strain>
    </source>
</reference>
<sequence>MEARESNVLKFLELGNHQFVIPVYQRTYKWTRINCKQIMQDILKASQPQSKTHFLGSIVYITDEHYQATQVNKLTIIDGQQRLTTISLLLMAMVKNLQEQPKKFKTTPTKLLKKYLVIDEDETNKPEDFISKLSLTKHDRDFYNRLVKNQPLRNNNQNIYNNFEFFYNEIKNKEIDIDTLFEGIGKLLIVSVSLVRTKDDPQLIFESLNSTGVKLEQADLIRNFLLMDLDDNFQKEVYNTYWYPMEISLRDSLSDFIRDYLIIKSKKIPNKAKVYEEFKKYFYTNFDRAQDNIENLVKDMYYYSTLYEKIVQKSETNPKINSYLIDFERLDVKVIYPFVLDLYSEYDKGWLLEEDFIYILNLLESCIVRRVIAGLPPNSLSKITISLIKDISEIDHVKSVEKILTNKRGVQRFPNEEEFKESFINRDIYSLKICKFLLDKLINTNSKVILNINEFSIEHIMPQTNNLSAKWVNALGDNWEQVHSSYLHTIGNLTLTRYNGEMGNKFFTDKRDMEKGYKDSPCRLNTDLIKLDTWNEEEILKRANKLFDFAKEIWSYPTVEATEENYNMILDFDDDWKSIKPSHFTFMDEKHDVKDMTDLYVNVISEIYQLDPELFLETINSPDLIGRNYISKNPSDFRASHQLLDTGFYINTHSNNDGKKKNLDALIKAIGLTENDLIIYLTNNEKDYVNN</sequence>
<feature type="domain" description="GmrSD restriction endonucleases C-terminal" evidence="2">
    <location>
        <begin position="414"/>
        <end position="548"/>
    </location>
</feature>
<dbReference type="PANTHER" id="PTHR35149">
    <property type="entry name" value="SLL5132 PROTEIN"/>
    <property type="match status" value="1"/>
</dbReference>
<dbReference type="RefSeq" id="WP_143892195.1">
    <property type="nucleotide sequence ID" value="NZ_CP041666.1"/>
</dbReference>
<dbReference type="Pfam" id="PF03235">
    <property type="entry name" value="GmrSD_N"/>
    <property type="match status" value="1"/>
</dbReference>
<dbReference type="InterPro" id="IPR011089">
    <property type="entry name" value="GmrSD_C"/>
</dbReference>
<dbReference type="KEGG" id="aqt:FN924_04190"/>
<evidence type="ECO:0000259" key="1">
    <source>
        <dbReference type="Pfam" id="PF03235"/>
    </source>
</evidence>
<dbReference type="EMBL" id="CP041666">
    <property type="protein sequence ID" value="QDP39445.1"/>
    <property type="molecule type" value="Genomic_DNA"/>
</dbReference>
<proteinExistence type="predicted"/>
<gene>
    <name evidence="3" type="ORF">FN924_04190</name>
</gene>
<dbReference type="OrthoDB" id="9798761at2"/>
<feature type="domain" description="GmrSD restriction endonucleases N-terminal" evidence="1">
    <location>
        <begin position="13"/>
        <end position="226"/>
    </location>
</feature>
<evidence type="ECO:0000259" key="2">
    <source>
        <dbReference type="Pfam" id="PF07510"/>
    </source>
</evidence>
<dbReference type="PANTHER" id="PTHR35149:SF2">
    <property type="entry name" value="DUF262 DOMAIN-CONTAINING PROTEIN"/>
    <property type="match status" value="1"/>
</dbReference>
<keyword evidence="4" id="KW-1185">Reference proteome</keyword>
<accession>A0A516KDG5</accession>
<evidence type="ECO:0000313" key="4">
    <source>
        <dbReference type="Proteomes" id="UP000315215"/>
    </source>
</evidence>
<protein>
    <submittedName>
        <fullName evidence="3">DUF262 domain-containing protein</fullName>
    </submittedName>
</protein>
<dbReference type="AlphaFoldDB" id="A0A516KDG5"/>